<dbReference type="OrthoDB" id="8951552at2759"/>
<name>A0A9Q1FKG9_SYNKA</name>
<protein>
    <recommendedName>
        <fullName evidence="1">CxC7-like cysteine cluster associated with KDZ transposases domain-containing protein</fullName>
    </recommendedName>
</protein>
<feature type="domain" description="CxC7-like cysteine cluster associated with KDZ transposases" evidence="1">
    <location>
        <begin position="71"/>
        <end position="133"/>
    </location>
</feature>
<comment type="caution">
    <text evidence="2">The sequence shown here is derived from an EMBL/GenBank/DDBJ whole genome shotgun (WGS) entry which is preliminary data.</text>
</comment>
<organism evidence="2 3">
    <name type="scientific">Synaphobranchus kaupii</name>
    <name type="common">Kaup's arrowtooth eel</name>
    <dbReference type="NCBI Taxonomy" id="118154"/>
    <lineage>
        <taxon>Eukaryota</taxon>
        <taxon>Metazoa</taxon>
        <taxon>Chordata</taxon>
        <taxon>Craniata</taxon>
        <taxon>Vertebrata</taxon>
        <taxon>Euteleostomi</taxon>
        <taxon>Actinopterygii</taxon>
        <taxon>Neopterygii</taxon>
        <taxon>Teleostei</taxon>
        <taxon>Anguilliformes</taxon>
        <taxon>Synaphobranchidae</taxon>
        <taxon>Synaphobranchus</taxon>
    </lineage>
</organism>
<accession>A0A9Q1FKG9</accession>
<evidence type="ECO:0000259" key="1">
    <source>
        <dbReference type="Pfam" id="PF18866"/>
    </source>
</evidence>
<dbReference type="InterPro" id="IPR041300">
    <property type="entry name" value="CxC7"/>
</dbReference>
<dbReference type="EMBL" id="JAINUF010000005">
    <property type="protein sequence ID" value="KAJ8360625.1"/>
    <property type="molecule type" value="Genomic_DNA"/>
</dbReference>
<evidence type="ECO:0000313" key="3">
    <source>
        <dbReference type="Proteomes" id="UP001152622"/>
    </source>
</evidence>
<dbReference type="Pfam" id="PF18866">
    <property type="entry name" value="CxC7"/>
    <property type="match status" value="1"/>
</dbReference>
<keyword evidence="3" id="KW-1185">Reference proteome</keyword>
<proteinExistence type="predicted"/>
<sequence length="190" mass="21787">MLECPHSTRPPARTVQIPKYCLEEILLEVVLQDGDQALLTLALVCSCFRDIVTDYNFSRAAHFLWLDSVTNWSNFSREYQREFRTMYSVMTCLQCHCLYKSCMPGYVGRGRRGELHGIYSEHSYPGFCSQFCQLRRHGAINTNTWTHCVPLPASLTHRHSAYSVLPHQIVQLSKNLQEVVAVNIGYNGQP</sequence>
<dbReference type="AlphaFoldDB" id="A0A9Q1FKG9"/>
<reference evidence="2" key="1">
    <citation type="journal article" date="2023" name="Science">
        <title>Genome structures resolve the early diversification of teleost fishes.</title>
        <authorList>
            <person name="Parey E."/>
            <person name="Louis A."/>
            <person name="Montfort J."/>
            <person name="Bouchez O."/>
            <person name="Roques C."/>
            <person name="Iampietro C."/>
            <person name="Lluch J."/>
            <person name="Castinel A."/>
            <person name="Donnadieu C."/>
            <person name="Desvignes T."/>
            <person name="Floi Bucao C."/>
            <person name="Jouanno E."/>
            <person name="Wen M."/>
            <person name="Mejri S."/>
            <person name="Dirks R."/>
            <person name="Jansen H."/>
            <person name="Henkel C."/>
            <person name="Chen W.J."/>
            <person name="Zahm M."/>
            <person name="Cabau C."/>
            <person name="Klopp C."/>
            <person name="Thompson A.W."/>
            <person name="Robinson-Rechavi M."/>
            <person name="Braasch I."/>
            <person name="Lecointre G."/>
            <person name="Bobe J."/>
            <person name="Postlethwait J.H."/>
            <person name="Berthelot C."/>
            <person name="Roest Crollius H."/>
            <person name="Guiguen Y."/>
        </authorList>
    </citation>
    <scope>NUCLEOTIDE SEQUENCE</scope>
    <source>
        <strain evidence="2">WJC10195</strain>
    </source>
</reference>
<evidence type="ECO:0000313" key="2">
    <source>
        <dbReference type="EMBL" id="KAJ8360625.1"/>
    </source>
</evidence>
<dbReference type="Proteomes" id="UP001152622">
    <property type="component" value="Chromosome 5"/>
</dbReference>
<gene>
    <name evidence="2" type="ORF">SKAU_G00171500</name>
</gene>